<dbReference type="SUPFAM" id="SSF52540">
    <property type="entry name" value="P-loop containing nucleoside triphosphate hydrolases"/>
    <property type="match status" value="1"/>
</dbReference>
<feature type="region of interest" description="Disordered" evidence="1">
    <location>
        <begin position="1"/>
        <end position="28"/>
    </location>
</feature>
<dbReference type="PANTHER" id="PTHR46411">
    <property type="entry name" value="FAMILY ATPASE, PUTATIVE-RELATED"/>
    <property type="match status" value="1"/>
</dbReference>
<evidence type="ECO:0000256" key="1">
    <source>
        <dbReference type="SAM" id="MobiDB-lite"/>
    </source>
</evidence>
<dbReference type="InterPro" id="IPR027417">
    <property type="entry name" value="P-loop_NTPase"/>
</dbReference>
<accession>A0A8H6NEQ7</accession>
<keyword evidence="4" id="KW-1185">Reference proteome</keyword>
<sequence>MSDETGWNYPGGRPRNSKAAQTASWPGPVRTDFRNRPMLRLRFNHFRPQVRQAKVLWMVASMTKYTEDYYPHSRARHRPKTIIDWRGELCRFLQLSHDPPDEDILDALEEAEENLRVAEILKSRFDADPGPLRYQVVYTIDCRLAPAKDRDIVYLDTPWPVDSGPYHSHLRGSRAIKNLELYLERERTISFLVFREYSCCFRKIRWQQFSDSPQSKTEELSRFFSKEYFEPVSANLRTALEDLSVFALYDIPHPRFDGKKPGKISYPYLWWYHRRRSIDREKKKMEKDLQKHVPEEVVVAMPEPEVTTETRGFMASGWLKVADPDSDSFLSWIEASFWIFDGSFYSTSTRVDLSRVPAVTSTKEFDIWDLPVHPLRFAKDHIEIDTRFMVDMETYNKMHPESRPSKNQEPGKLMSHWKAYPVVKMTDESLPGNYFLMCLPSTIPGFDMNEKEWKVDRMREVRWNDQAFEELVINPMTKDLVKAVVTNLVLLDEADVFLEQRTLANLDRNALVSVFLRILEYYDGVLILTTNRVGTFDEAFKSRIQLNLRYSNLDAKQRLTIWSNFITRVEQLAKNGASKSTEYGIDSDQIRKMLPALAEENLNGREIRNAISTARQLCLYKQEPLNYEHLRDVIEETRKFEEYLEDLHGFSADEIQHDVGAR</sequence>
<dbReference type="InterPro" id="IPR056599">
    <property type="entry name" value="AAA_lid_fung"/>
</dbReference>
<evidence type="ECO:0000313" key="4">
    <source>
        <dbReference type="Proteomes" id="UP000654918"/>
    </source>
</evidence>
<feature type="domain" description="AAA+ ATPase lid" evidence="2">
    <location>
        <begin position="553"/>
        <end position="649"/>
    </location>
</feature>
<dbReference type="EMBL" id="WIGO01000089">
    <property type="protein sequence ID" value="KAF6830822.1"/>
    <property type="molecule type" value="Genomic_DNA"/>
</dbReference>
<dbReference type="Proteomes" id="UP000654918">
    <property type="component" value="Unassembled WGS sequence"/>
</dbReference>
<evidence type="ECO:0000259" key="2">
    <source>
        <dbReference type="Pfam" id="PF23232"/>
    </source>
</evidence>
<gene>
    <name evidence="3" type="ORF">CPLU01_07149</name>
</gene>
<dbReference type="Pfam" id="PF23232">
    <property type="entry name" value="AAA_lid_13"/>
    <property type="match status" value="1"/>
</dbReference>
<comment type="caution">
    <text evidence="3">The sequence shown here is derived from an EMBL/GenBank/DDBJ whole genome shotgun (WGS) entry which is preliminary data.</text>
</comment>
<organism evidence="3 4">
    <name type="scientific">Colletotrichum plurivorum</name>
    <dbReference type="NCBI Taxonomy" id="2175906"/>
    <lineage>
        <taxon>Eukaryota</taxon>
        <taxon>Fungi</taxon>
        <taxon>Dikarya</taxon>
        <taxon>Ascomycota</taxon>
        <taxon>Pezizomycotina</taxon>
        <taxon>Sordariomycetes</taxon>
        <taxon>Hypocreomycetidae</taxon>
        <taxon>Glomerellales</taxon>
        <taxon>Glomerellaceae</taxon>
        <taxon>Colletotrichum</taxon>
        <taxon>Colletotrichum orchidearum species complex</taxon>
    </lineage>
</organism>
<proteinExistence type="predicted"/>
<evidence type="ECO:0000313" key="3">
    <source>
        <dbReference type="EMBL" id="KAF6830822.1"/>
    </source>
</evidence>
<protein>
    <submittedName>
        <fullName evidence="3">ATPase</fullName>
    </submittedName>
</protein>
<name>A0A8H6NEQ7_9PEZI</name>
<reference evidence="3" key="1">
    <citation type="journal article" date="2020" name="Phytopathology">
        <title>Genome Sequence Resources of Colletotrichum truncatum, C. plurivorum, C. musicola, and C. sojae: Four Species Pathogenic to Soybean (Glycine max).</title>
        <authorList>
            <person name="Rogerio F."/>
            <person name="Boufleur T.R."/>
            <person name="Ciampi-Guillardi M."/>
            <person name="Sukno S.A."/>
            <person name="Thon M.R."/>
            <person name="Massola Junior N.S."/>
            <person name="Baroncelli R."/>
        </authorList>
    </citation>
    <scope>NUCLEOTIDE SEQUENCE</scope>
    <source>
        <strain evidence="3">LFN00145</strain>
    </source>
</reference>
<dbReference type="Gene3D" id="3.40.50.300">
    <property type="entry name" value="P-loop containing nucleotide triphosphate hydrolases"/>
    <property type="match status" value="1"/>
</dbReference>
<dbReference type="AlphaFoldDB" id="A0A8H6NEQ7"/>
<dbReference type="PANTHER" id="PTHR46411:SF2">
    <property type="entry name" value="AAA+ ATPASE DOMAIN-CONTAINING PROTEIN"/>
    <property type="match status" value="1"/>
</dbReference>